<keyword evidence="6" id="KW-1185">Reference proteome</keyword>
<name>A0ABN9TBS1_9DINO</name>
<dbReference type="Pfam" id="PF00232">
    <property type="entry name" value="Glyco_hydro_1"/>
    <property type="match status" value="1"/>
</dbReference>
<evidence type="ECO:0000313" key="5">
    <source>
        <dbReference type="EMBL" id="CAK0843113.1"/>
    </source>
</evidence>
<organism evidence="5 6">
    <name type="scientific">Prorocentrum cordatum</name>
    <dbReference type="NCBI Taxonomy" id="2364126"/>
    <lineage>
        <taxon>Eukaryota</taxon>
        <taxon>Sar</taxon>
        <taxon>Alveolata</taxon>
        <taxon>Dinophyceae</taxon>
        <taxon>Prorocentrales</taxon>
        <taxon>Prorocentraceae</taxon>
        <taxon>Prorocentrum</taxon>
    </lineage>
</organism>
<comment type="caution">
    <text evidence="5">The sequence shown here is derived from an EMBL/GenBank/DDBJ whole genome shotgun (WGS) entry which is preliminary data.</text>
</comment>
<dbReference type="Gene3D" id="3.20.20.80">
    <property type="entry name" value="Glycosidases"/>
    <property type="match status" value="1"/>
</dbReference>
<dbReference type="PANTHER" id="PTHR10353:SF36">
    <property type="entry name" value="LP05116P"/>
    <property type="match status" value="1"/>
</dbReference>
<dbReference type="Proteomes" id="UP001189429">
    <property type="component" value="Unassembled WGS sequence"/>
</dbReference>
<evidence type="ECO:0008006" key="7">
    <source>
        <dbReference type="Google" id="ProtNLM"/>
    </source>
</evidence>
<evidence type="ECO:0000256" key="4">
    <source>
        <dbReference type="RuleBase" id="RU003690"/>
    </source>
</evidence>
<dbReference type="PANTHER" id="PTHR10353">
    <property type="entry name" value="GLYCOSYL HYDROLASE"/>
    <property type="match status" value="1"/>
</dbReference>
<evidence type="ECO:0000313" key="6">
    <source>
        <dbReference type="Proteomes" id="UP001189429"/>
    </source>
</evidence>
<accession>A0ABN9TBS1</accession>
<evidence type="ECO:0000256" key="3">
    <source>
        <dbReference type="ARBA" id="ARBA00023295"/>
    </source>
</evidence>
<evidence type="ECO:0000256" key="1">
    <source>
        <dbReference type="ARBA" id="ARBA00010838"/>
    </source>
</evidence>
<dbReference type="InterPro" id="IPR017853">
    <property type="entry name" value="GH"/>
</dbReference>
<reference evidence="5" key="1">
    <citation type="submission" date="2023-10" db="EMBL/GenBank/DDBJ databases">
        <authorList>
            <person name="Chen Y."/>
            <person name="Shah S."/>
            <person name="Dougan E. K."/>
            <person name="Thang M."/>
            <person name="Chan C."/>
        </authorList>
    </citation>
    <scope>NUCLEOTIDE SEQUENCE [LARGE SCALE GENOMIC DNA]</scope>
</reference>
<protein>
    <recommendedName>
        <fullName evidence="7">Beta-galactosidase</fullName>
    </recommendedName>
</protein>
<dbReference type="EMBL" id="CAUYUJ010014550">
    <property type="protein sequence ID" value="CAK0843113.1"/>
    <property type="molecule type" value="Genomic_DNA"/>
</dbReference>
<proteinExistence type="inferred from homology"/>
<dbReference type="SUPFAM" id="SSF51445">
    <property type="entry name" value="(Trans)glycosidases"/>
    <property type="match status" value="1"/>
</dbReference>
<keyword evidence="2" id="KW-0378">Hydrolase</keyword>
<gene>
    <name evidence="5" type="ORF">PCOR1329_LOCUS37551</name>
</gene>
<dbReference type="InterPro" id="IPR001360">
    <property type="entry name" value="Glyco_hydro_1"/>
</dbReference>
<sequence length="150" mass="17057">MLTVAQMSPLASPVLSGTALFGCSIRCRRRARPVYDGDYPACMRCACGDRLPTFTDEERELLKGSSDFFGLNSYSSNMASPGRPRGPGYWEDIGVEWWHVDRGWERTDMGWPVVPWGFRELLLYIQVTSPRMRCEFRVHPIPLTEGLAHV</sequence>
<comment type="similarity">
    <text evidence="1 4">Belongs to the glycosyl hydrolase 1 family.</text>
</comment>
<keyword evidence="3" id="KW-0326">Glycosidase</keyword>
<evidence type="ECO:0000256" key="2">
    <source>
        <dbReference type="ARBA" id="ARBA00022801"/>
    </source>
</evidence>